<dbReference type="Gene3D" id="3.30.70.100">
    <property type="match status" value="1"/>
</dbReference>
<protein>
    <submittedName>
        <fullName evidence="2">FAD-dependent sensor of blue light</fullName>
    </submittedName>
</protein>
<dbReference type="PROSITE" id="PS50925">
    <property type="entry name" value="BLUF"/>
    <property type="match status" value="1"/>
</dbReference>
<evidence type="ECO:0000259" key="1">
    <source>
        <dbReference type="PROSITE" id="PS50925"/>
    </source>
</evidence>
<keyword evidence="3" id="KW-1185">Reference proteome</keyword>
<sequence>MEYCIVYLSSSNGLFSPDELGAILQQSRKNNSELGITGILLYFNGSIIQALEGPEEKVKALYTTISQDDRHRNITKLYSRTIHKRSFPDWSMGYKALTASQMDNLQTISPRLQKGFSEPANEDNPILGLITLFYQTNLRN</sequence>
<dbReference type="InterPro" id="IPR007024">
    <property type="entry name" value="BLUF_domain"/>
</dbReference>
<evidence type="ECO:0000313" key="2">
    <source>
        <dbReference type="EMBL" id="RAJ92149.1"/>
    </source>
</evidence>
<dbReference type="GO" id="GO:0071949">
    <property type="term" value="F:FAD binding"/>
    <property type="evidence" value="ECO:0007669"/>
    <property type="project" value="InterPro"/>
</dbReference>
<dbReference type="SUPFAM" id="SSF54975">
    <property type="entry name" value="Acylphosphatase/BLUF domain-like"/>
    <property type="match status" value="1"/>
</dbReference>
<dbReference type="EMBL" id="QLMC01000008">
    <property type="protein sequence ID" value="RAJ92149.1"/>
    <property type="molecule type" value="Genomic_DNA"/>
</dbReference>
<dbReference type="GO" id="GO:0009882">
    <property type="term" value="F:blue light photoreceptor activity"/>
    <property type="evidence" value="ECO:0007669"/>
    <property type="project" value="InterPro"/>
</dbReference>
<name>A0A327WKJ2_LARAB</name>
<dbReference type="Pfam" id="PF04940">
    <property type="entry name" value="BLUF"/>
    <property type="match status" value="1"/>
</dbReference>
<evidence type="ECO:0000313" key="3">
    <source>
        <dbReference type="Proteomes" id="UP000248790"/>
    </source>
</evidence>
<proteinExistence type="predicted"/>
<dbReference type="SMART" id="SM01034">
    <property type="entry name" value="BLUF"/>
    <property type="match status" value="1"/>
</dbReference>
<dbReference type="InterPro" id="IPR036046">
    <property type="entry name" value="Acylphosphatase-like_dom_sf"/>
</dbReference>
<dbReference type="RefSeq" id="WP_111631130.1">
    <property type="nucleotide sequence ID" value="NZ_QLMC01000008.1"/>
</dbReference>
<accession>A0A327WKJ2</accession>
<feature type="domain" description="BLUF" evidence="1">
    <location>
        <begin position="2"/>
        <end position="93"/>
    </location>
</feature>
<organism evidence="2 3">
    <name type="scientific">Larkinella arboricola</name>
    <dbReference type="NCBI Taxonomy" id="643671"/>
    <lineage>
        <taxon>Bacteria</taxon>
        <taxon>Pseudomonadati</taxon>
        <taxon>Bacteroidota</taxon>
        <taxon>Cytophagia</taxon>
        <taxon>Cytophagales</taxon>
        <taxon>Spirosomataceae</taxon>
        <taxon>Larkinella</taxon>
    </lineage>
</organism>
<reference evidence="2 3" key="1">
    <citation type="submission" date="2018-06" db="EMBL/GenBank/DDBJ databases">
        <title>Genomic Encyclopedia of Archaeal and Bacterial Type Strains, Phase II (KMG-II): from individual species to whole genera.</title>
        <authorList>
            <person name="Goeker M."/>
        </authorList>
    </citation>
    <scope>NUCLEOTIDE SEQUENCE [LARGE SCALE GENOMIC DNA]</scope>
    <source>
        <strain evidence="2 3">DSM 21851</strain>
    </source>
</reference>
<gene>
    <name evidence="2" type="ORF">LX87_05113</name>
</gene>
<dbReference type="OrthoDB" id="1122028at2"/>
<dbReference type="AlphaFoldDB" id="A0A327WKJ2"/>
<dbReference type="Proteomes" id="UP000248790">
    <property type="component" value="Unassembled WGS sequence"/>
</dbReference>
<comment type="caution">
    <text evidence="2">The sequence shown here is derived from an EMBL/GenBank/DDBJ whole genome shotgun (WGS) entry which is preliminary data.</text>
</comment>